<dbReference type="GO" id="GO:0005737">
    <property type="term" value="C:cytoplasm"/>
    <property type="evidence" value="ECO:0007669"/>
    <property type="project" value="TreeGrafter"/>
</dbReference>
<dbReference type="Proteomes" id="UP000683000">
    <property type="component" value="Unassembled WGS sequence"/>
</dbReference>
<feature type="repeat" description="ANK" evidence="1">
    <location>
        <begin position="66"/>
        <end position="88"/>
    </location>
</feature>
<gene>
    <name evidence="3" type="ORF">JVT61DRAFT_7770</name>
</gene>
<dbReference type="SUPFAM" id="SSF48403">
    <property type="entry name" value="Ankyrin repeat"/>
    <property type="match status" value="1"/>
</dbReference>
<dbReference type="OrthoDB" id="19014at2759"/>
<dbReference type="PROSITE" id="PS50088">
    <property type="entry name" value="ANK_REPEAT"/>
    <property type="match status" value="1"/>
</dbReference>
<evidence type="ECO:0008006" key="5">
    <source>
        <dbReference type="Google" id="ProtNLM"/>
    </source>
</evidence>
<organism evidence="3 4">
    <name type="scientific">Boletus reticuloceps</name>
    <dbReference type="NCBI Taxonomy" id="495285"/>
    <lineage>
        <taxon>Eukaryota</taxon>
        <taxon>Fungi</taxon>
        <taxon>Dikarya</taxon>
        <taxon>Basidiomycota</taxon>
        <taxon>Agaricomycotina</taxon>
        <taxon>Agaricomycetes</taxon>
        <taxon>Agaricomycetidae</taxon>
        <taxon>Boletales</taxon>
        <taxon>Boletineae</taxon>
        <taxon>Boletaceae</taxon>
        <taxon>Boletoideae</taxon>
        <taxon>Boletus</taxon>
    </lineage>
</organism>
<dbReference type="PROSITE" id="PS50297">
    <property type="entry name" value="ANK_REP_REGION"/>
    <property type="match status" value="1"/>
</dbReference>
<sequence length="530" mass="59038">MSNNLNSPLDPDNAQITQDDVEDMEEINAITELGTTLIQAILEKEPLDNIRDLIDAGAPLWFQDNEGTSPLHAAAYVDDDQLVKLLLDEVDNLGNTAGDIALSMNNDACYTLIRDTGIRAELLLTLVSSKSALVEAPSSLIICQDDESALGSTDAFLASCLQYTKDASGQEICLLKLKDGEQVGVMMGWERDIMRKTVDELCSSHPKLDTGLRVLNVGFGLGIIDTMFQSLSKLPSLHVIVEPHPDVLAHMEEKGWHEKANVKILKGKWQDVLSSDEFLGLGKFDVVYTDTFAEHYGELHKFFKRLPDLLDRPDARFSFLMDWLRQSLELVLFTCTSLFTHNQTKIDPPGVMNPFLVDSKRVVTDVAVELSRSQAPPTLPFELRDYVSPNTWEARVSALTRLTSQYSRPTFERAYLIIIMVLSFLVPITTYYVTLQSLEGTTNDVDRQVWLVRFSCFAVTIATWIVLSAPMVLWKYLGKVRVTRLADLWTRADALSAPSYGAAPVWKASAPGLFRDAVVRTGSIIPTSTD</sequence>
<dbReference type="SUPFAM" id="SSF53335">
    <property type="entry name" value="S-adenosyl-L-methionine-dependent methyltransferases"/>
    <property type="match status" value="1"/>
</dbReference>
<evidence type="ECO:0000256" key="2">
    <source>
        <dbReference type="SAM" id="Phobius"/>
    </source>
</evidence>
<keyword evidence="2" id="KW-1133">Transmembrane helix</keyword>
<dbReference type="InterPro" id="IPR036770">
    <property type="entry name" value="Ankyrin_rpt-contain_sf"/>
</dbReference>
<feature type="transmembrane region" description="Helical" evidence="2">
    <location>
        <begin position="414"/>
        <end position="432"/>
    </location>
</feature>
<proteinExistence type="predicted"/>
<keyword evidence="4" id="KW-1185">Reference proteome</keyword>
<comment type="caution">
    <text evidence="3">The sequence shown here is derived from an EMBL/GenBank/DDBJ whole genome shotgun (WGS) entry which is preliminary data.</text>
</comment>
<dbReference type="PANTHER" id="PTHR32379:SF1">
    <property type="entry name" value="GUANIDINOACETATE N-METHYLTRANSFERASE"/>
    <property type="match status" value="1"/>
</dbReference>
<name>A0A8I2YI83_9AGAM</name>
<dbReference type="GO" id="GO:0005634">
    <property type="term" value="C:nucleus"/>
    <property type="evidence" value="ECO:0007669"/>
    <property type="project" value="TreeGrafter"/>
</dbReference>
<dbReference type="PANTHER" id="PTHR32379">
    <property type="entry name" value="GUANIDINOACETATE N-METHYLTRANSFERASE"/>
    <property type="match status" value="1"/>
</dbReference>
<dbReference type="InterPro" id="IPR002110">
    <property type="entry name" value="Ankyrin_rpt"/>
</dbReference>
<reference evidence="3" key="1">
    <citation type="submission" date="2021-03" db="EMBL/GenBank/DDBJ databases">
        <title>Evolutionary innovations through gain and loss of genes in the ectomycorrhizal Boletales.</title>
        <authorList>
            <person name="Wu G."/>
            <person name="Miyauchi S."/>
            <person name="Morin E."/>
            <person name="Yang Z.-L."/>
            <person name="Xu J."/>
            <person name="Martin F.M."/>
        </authorList>
    </citation>
    <scope>NUCLEOTIDE SEQUENCE</scope>
    <source>
        <strain evidence="3">BR01</strain>
    </source>
</reference>
<dbReference type="GO" id="GO:0019702">
    <property type="term" value="F:protein arginine N5-methyltransferase activity"/>
    <property type="evidence" value="ECO:0007669"/>
    <property type="project" value="TreeGrafter"/>
</dbReference>
<evidence type="ECO:0000313" key="4">
    <source>
        <dbReference type="Proteomes" id="UP000683000"/>
    </source>
</evidence>
<evidence type="ECO:0000313" key="3">
    <source>
        <dbReference type="EMBL" id="KAG6372330.1"/>
    </source>
</evidence>
<evidence type="ECO:0000256" key="1">
    <source>
        <dbReference type="PROSITE-ProRule" id="PRU00023"/>
    </source>
</evidence>
<dbReference type="Pfam" id="PF12796">
    <property type="entry name" value="Ank_2"/>
    <property type="match status" value="1"/>
</dbReference>
<keyword evidence="2" id="KW-0472">Membrane</keyword>
<dbReference type="Gene3D" id="1.25.40.20">
    <property type="entry name" value="Ankyrin repeat-containing domain"/>
    <property type="match status" value="1"/>
</dbReference>
<dbReference type="AlphaFoldDB" id="A0A8I2YI83"/>
<keyword evidence="1" id="KW-0040">ANK repeat</keyword>
<dbReference type="InterPro" id="IPR051038">
    <property type="entry name" value="RMT2/GAMT_Mtase"/>
</dbReference>
<accession>A0A8I2YI83</accession>
<keyword evidence="2" id="KW-0812">Transmembrane</keyword>
<dbReference type="Gene3D" id="3.40.50.150">
    <property type="entry name" value="Vaccinia Virus protein VP39"/>
    <property type="match status" value="1"/>
</dbReference>
<dbReference type="InterPro" id="IPR029063">
    <property type="entry name" value="SAM-dependent_MTases_sf"/>
</dbReference>
<dbReference type="CDD" id="cd02440">
    <property type="entry name" value="AdoMet_MTases"/>
    <property type="match status" value="1"/>
</dbReference>
<feature type="transmembrane region" description="Helical" evidence="2">
    <location>
        <begin position="452"/>
        <end position="474"/>
    </location>
</feature>
<dbReference type="EMBL" id="JAGFBS010000028">
    <property type="protein sequence ID" value="KAG6372330.1"/>
    <property type="molecule type" value="Genomic_DNA"/>
</dbReference>
<protein>
    <recommendedName>
        <fullName evidence="5">Arginine methyl transferase</fullName>
    </recommendedName>
</protein>